<evidence type="ECO:0000259" key="19">
    <source>
        <dbReference type="PROSITE" id="PS51462"/>
    </source>
</evidence>
<feature type="binding site" evidence="18">
    <location>
        <position position="32"/>
    </location>
    <ligand>
        <name>[4Fe-4S] cluster</name>
        <dbReference type="ChEBI" id="CHEBI:49883"/>
    </ligand>
</feature>
<comment type="caution">
    <text evidence="20">The sequence shown here is derived from an EMBL/GenBank/DDBJ whole genome shotgun (WGS) entry which is preliminary data.</text>
</comment>
<keyword evidence="11 18" id="KW-0560">Oxidoreductase</keyword>
<feature type="domain" description="Nudix hydrolase" evidence="19">
    <location>
        <begin position="275"/>
        <end position="405"/>
    </location>
</feature>
<evidence type="ECO:0000256" key="9">
    <source>
        <dbReference type="ARBA" id="ARBA00022785"/>
    </source>
</evidence>
<feature type="binding site" evidence="18">
    <location>
        <position position="31"/>
    </location>
    <ligand>
        <name>[4Fe-4S] cluster</name>
        <dbReference type="ChEBI" id="CHEBI:49883"/>
    </ligand>
</feature>
<keyword evidence="13 18" id="KW-0411">Iron-sulfur</keyword>
<keyword evidence="12 18" id="KW-0408">Iron</keyword>
<dbReference type="Proteomes" id="UP000637513">
    <property type="component" value="Unassembled WGS sequence"/>
</dbReference>
<dbReference type="PANTHER" id="PTHR36701">
    <property type="entry name" value="EPOXYQUEUOSINE REDUCTASE QUEH"/>
    <property type="match status" value="1"/>
</dbReference>
<dbReference type="Pfam" id="PF02677">
    <property type="entry name" value="QueH"/>
    <property type="match status" value="1"/>
</dbReference>
<evidence type="ECO:0000256" key="18">
    <source>
        <dbReference type="HAMAP-Rule" id="MF_02089"/>
    </source>
</evidence>
<dbReference type="InterPro" id="IPR020084">
    <property type="entry name" value="NUDIX_hydrolase_CS"/>
</dbReference>
<evidence type="ECO:0000256" key="11">
    <source>
        <dbReference type="ARBA" id="ARBA00023002"/>
    </source>
</evidence>
<evidence type="ECO:0000256" key="15">
    <source>
        <dbReference type="ARBA" id="ARBA00023284"/>
    </source>
</evidence>
<evidence type="ECO:0000256" key="7">
    <source>
        <dbReference type="ARBA" id="ARBA00022694"/>
    </source>
</evidence>
<dbReference type="PROSITE" id="PS51462">
    <property type="entry name" value="NUDIX"/>
    <property type="match status" value="1"/>
</dbReference>
<comment type="pathway">
    <text evidence="2 18">tRNA modification; tRNA-queuosine biosynthesis.</text>
</comment>
<keyword evidence="10" id="KW-0378">Hydrolase</keyword>
<keyword evidence="8 18" id="KW-0479">Metal-binding</keyword>
<keyword evidence="7 18" id="KW-0819">tRNA processing</keyword>
<evidence type="ECO:0000256" key="16">
    <source>
        <dbReference type="ARBA" id="ARBA00031446"/>
    </source>
</evidence>
<evidence type="ECO:0000313" key="21">
    <source>
        <dbReference type="Proteomes" id="UP000637513"/>
    </source>
</evidence>
<evidence type="ECO:0000256" key="14">
    <source>
        <dbReference type="ARBA" id="ARBA00023157"/>
    </source>
</evidence>
<organism evidence="20 21">
    <name type="scientific">Jutongia hominis</name>
    <dbReference type="NCBI Taxonomy" id="2763664"/>
    <lineage>
        <taxon>Bacteria</taxon>
        <taxon>Bacillati</taxon>
        <taxon>Bacillota</taxon>
        <taxon>Clostridia</taxon>
        <taxon>Lachnospirales</taxon>
        <taxon>Lachnospiraceae</taxon>
        <taxon>Jutongia</taxon>
    </lineage>
</organism>
<evidence type="ECO:0000256" key="4">
    <source>
        <dbReference type="ARBA" id="ARBA00012622"/>
    </source>
</evidence>
<dbReference type="EMBL" id="JACRSW010000016">
    <property type="protein sequence ID" value="MBC8557069.1"/>
    <property type="molecule type" value="Genomic_DNA"/>
</dbReference>
<comment type="function">
    <text evidence="1 18">Catalyzes the conversion of epoxyqueuosine (oQ) to queuosine (Q), which is a hypermodified base found in the wobble positions of tRNA(Asp), tRNA(Asn), tRNA(His) and tRNA(Tyr).</text>
</comment>
<dbReference type="SUPFAM" id="SSF55811">
    <property type="entry name" value="Nudix"/>
    <property type="match status" value="1"/>
</dbReference>
<keyword evidence="6 18" id="KW-0004">4Fe-4S</keyword>
<feature type="binding site" evidence="18">
    <location>
        <position position="116"/>
    </location>
    <ligand>
        <name>[4Fe-4S] cluster</name>
        <dbReference type="ChEBI" id="CHEBI:49883"/>
    </ligand>
</feature>
<reference evidence="20 21" key="1">
    <citation type="submission" date="2020-08" db="EMBL/GenBank/DDBJ databases">
        <title>Genome public.</title>
        <authorList>
            <person name="Liu C."/>
            <person name="Sun Q."/>
        </authorList>
    </citation>
    <scope>NUCLEOTIDE SEQUENCE [LARGE SCALE GENOMIC DNA]</scope>
    <source>
        <strain evidence="20 21">BX3</strain>
    </source>
</reference>
<gene>
    <name evidence="18" type="primary">queH</name>
    <name evidence="20" type="ORF">H8700_05035</name>
</gene>
<evidence type="ECO:0000256" key="17">
    <source>
        <dbReference type="ARBA" id="ARBA00047415"/>
    </source>
</evidence>
<dbReference type="EC" id="1.17.99.6" evidence="4 18"/>
<accession>A0ABR7MTC9</accession>
<evidence type="ECO:0000256" key="3">
    <source>
        <dbReference type="ARBA" id="ARBA00008207"/>
    </source>
</evidence>
<feature type="binding site" evidence="18">
    <location>
        <position position="113"/>
    </location>
    <ligand>
        <name>[4Fe-4S] cluster</name>
        <dbReference type="ChEBI" id="CHEBI:49883"/>
    </ligand>
</feature>
<evidence type="ECO:0000256" key="13">
    <source>
        <dbReference type="ARBA" id="ARBA00023014"/>
    </source>
</evidence>
<evidence type="ECO:0000256" key="5">
    <source>
        <dbReference type="ARBA" id="ARBA00016895"/>
    </source>
</evidence>
<evidence type="ECO:0000256" key="8">
    <source>
        <dbReference type="ARBA" id="ARBA00022723"/>
    </source>
</evidence>
<evidence type="ECO:0000256" key="10">
    <source>
        <dbReference type="ARBA" id="ARBA00022801"/>
    </source>
</evidence>
<keyword evidence="9 18" id="KW-0671">Queuosine biosynthesis</keyword>
<dbReference type="PANTHER" id="PTHR36701:SF1">
    <property type="entry name" value="EPOXYQUEUOSINE REDUCTASE QUEH"/>
    <property type="match status" value="1"/>
</dbReference>
<name>A0ABR7MTC9_9FIRM</name>
<dbReference type="PROSITE" id="PS00893">
    <property type="entry name" value="NUDIX_BOX"/>
    <property type="match status" value="1"/>
</dbReference>
<keyword evidence="15 18" id="KW-0676">Redox-active center</keyword>
<sequence length="414" mass="48367">MNKINYQLALDKIIEENQKQQKVPSLLMHSCCAPCSSYCLTYLAQYFRITIFYYNPNISPETEYKKRVKEQIRLIQSLDVKYPISFVEGTYEPEKFYEMAKGLEEVKEGGIRCFACYKMRQREAAYYAKEHGFDYFTTTLSVSPHKNAQKLNEIGLWLQEEVGVAYLVSDFKKKGGYLQSIELSKKYDLYRQDYCGCEFSKRQRERERIAKEKDSQKEQKCIANVSDCPKEQECIAMEKNSQKGEGMTTEVWDIYDEEGQRTGDTMVRGIPAKGQYMLCVHVYLYTPDKLFLLQKRSKNKISHPGEWDVTCGAVLHNEESIEAAKRETLEEIGIDLSDSVLQYAGRIKKEKRFIDIYFVQKDFSLDDCTLQKEEVEDVCLVSAEQLLNTQETDRLREEHYMRLLKKAIQDVLDS</sequence>
<evidence type="ECO:0000256" key="6">
    <source>
        <dbReference type="ARBA" id="ARBA00022485"/>
    </source>
</evidence>
<proteinExistence type="inferred from homology"/>
<evidence type="ECO:0000256" key="12">
    <source>
        <dbReference type="ARBA" id="ARBA00023004"/>
    </source>
</evidence>
<keyword evidence="14 18" id="KW-1015">Disulfide bond</keyword>
<dbReference type="InterPro" id="IPR000086">
    <property type="entry name" value="NUDIX_hydrolase_dom"/>
</dbReference>
<dbReference type="Gene3D" id="3.90.79.10">
    <property type="entry name" value="Nucleoside Triphosphate Pyrophosphohydrolase"/>
    <property type="match status" value="1"/>
</dbReference>
<dbReference type="CDD" id="cd04693">
    <property type="entry name" value="NUDIX_Hydrolase"/>
    <property type="match status" value="1"/>
</dbReference>
<dbReference type="InterPro" id="IPR015797">
    <property type="entry name" value="NUDIX_hydrolase-like_dom_sf"/>
</dbReference>
<evidence type="ECO:0000256" key="2">
    <source>
        <dbReference type="ARBA" id="ARBA00004691"/>
    </source>
</evidence>
<feature type="disulfide bond" description="Redox-active" evidence="18">
    <location>
        <begin position="195"/>
        <end position="197"/>
    </location>
</feature>
<comment type="catalytic activity">
    <reaction evidence="17 18">
        <text>epoxyqueuosine(34) in tRNA + AH2 = queuosine(34) in tRNA + A + H2O</text>
        <dbReference type="Rhea" id="RHEA:32159"/>
        <dbReference type="Rhea" id="RHEA-COMP:18571"/>
        <dbReference type="Rhea" id="RHEA-COMP:18582"/>
        <dbReference type="ChEBI" id="CHEBI:13193"/>
        <dbReference type="ChEBI" id="CHEBI:15377"/>
        <dbReference type="ChEBI" id="CHEBI:17499"/>
        <dbReference type="ChEBI" id="CHEBI:194431"/>
        <dbReference type="ChEBI" id="CHEBI:194443"/>
        <dbReference type="EC" id="1.17.99.6"/>
    </reaction>
</comment>
<protein>
    <recommendedName>
        <fullName evidence="5 18">Epoxyqueuosine reductase QueH</fullName>
        <ecNumber evidence="4 18">1.17.99.6</ecNumber>
    </recommendedName>
    <alternativeName>
        <fullName evidence="16 18">Queuosine biosynthesis protein QueH</fullName>
    </alternativeName>
</protein>
<dbReference type="HAMAP" id="MF_02089">
    <property type="entry name" value="QueH"/>
    <property type="match status" value="1"/>
</dbReference>
<evidence type="ECO:0000256" key="1">
    <source>
        <dbReference type="ARBA" id="ARBA00002268"/>
    </source>
</evidence>
<evidence type="ECO:0000313" key="20">
    <source>
        <dbReference type="EMBL" id="MBC8557069.1"/>
    </source>
</evidence>
<dbReference type="InterPro" id="IPR003828">
    <property type="entry name" value="QueH"/>
</dbReference>
<dbReference type="Pfam" id="PF00293">
    <property type="entry name" value="NUDIX"/>
    <property type="match status" value="1"/>
</dbReference>
<comment type="similarity">
    <text evidence="3 18">Belongs to the QueH family.</text>
</comment>
<keyword evidence="21" id="KW-1185">Reference proteome</keyword>